<evidence type="ECO:0000313" key="6">
    <source>
        <dbReference type="Proteomes" id="UP000886700"/>
    </source>
</evidence>
<evidence type="ECO:0000259" key="5">
    <source>
        <dbReference type="Pfam" id="PF00517"/>
    </source>
</evidence>
<evidence type="ECO:0000256" key="2">
    <source>
        <dbReference type="SAM" id="Coils"/>
    </source>
</evidence>
<reference evidence="7 8" key="1">
    <citation type="submission" date="2025-05" db="UniProtKB">
        <authorList>
            <consortium name="RefSeq"/>
        </authorList>
    </citation>
    <scope>IDENTIFICATION</scope>
    <source>
        <tissue evidence="7 8">Liver</tissue>
    </source>
</reference>
<keyword evidence="2" id="KW-0175">Coiled coil</keyword>
<feature type="compositionally biased region" description="Basic residues" evidence="3">
    <location>
        <begin position="17"/>
        <end position="30"/>
    </location>
</feature>
<dbReference type="PANTHER" id="PTHR34313">
    <property type="entry name" value="ENDOGENOUS RETROVIRUS GROUP K MEMBER 113 ENV POLYPROTEIN-RELATED"/>
    <property type="match status" value="1"/>
</dbReference>
<protein>
    <submittedName>
        <fullName evidence="7 8">Endogenous retrovirus group K member 25 Env polyprotein-like</fullName>
    </submittedName>
</protein>
<evidence type="ECO:0000256" key="3">
    <source>
        <dbReference type="SAM" id="MobiDB-lite"/>
    </source>
</evidence>
<keyword evidence="4" id="KW-0472">Membrane</keyword>
<feature type="domain" description="Retroviral envelope protein GP41-like" evidence="5">
    <location>
        <begin position="468"/>
        <end position="661"/>
    </location>
</feature>
<evidence type="ECO:0000256" key="4">
    <source>
        <dbReference type="SAM" id="Phobius"/>
    </source>
</evidence>
<feature type="transmembrane region" description="Helical" evidence="4">
    <location>
        <begin position="612"/>
        <end position="633"/>
    </location>
</feature>
<dbReference type="GeneID" id="121140890"/>
<feature type="transmembrane region" description="Helical" evidence="4">
    <location>
        <begin position="448"/>
        <end position="474"/>
    </location>
</feature>
<evidence type="ECO:0000256" key="1">
    <source>
        <dbReference type="ARBA" id="ARBA00004328"/>
    </source>
</evidence>
<dbReference type="Pfam" id="PF00517">
    <property type="entry name" value="GP41"/>
    <property type="match status" value="1"/>
</dbReference>
<keyword evidence="4" id="KW-1133">Transmembrane helix</keyword>
<organism evidence="6 7">
    <name type="scientific">Mesocricetus auratus</name>
    <name type="common">Golden hamster</name>
    <dbReference type="NCBI Taxonomy" id="10036"/>
    <lineage>
        <taxon>Eukaryota</taxon>
        <taxon>Metazoa</taxon>
        <taxon>Chordata</taxon>
        <taxon>Craniata</taxon>
        <taxon>Vertebrata</taxon>
        <taxon>Euteleostomi</taxon>
        <taxon>Mammalia</taxon>
        <taxon>Eutheria</taxon>
        <taxon>Euarchontoglires</taxon>
        <taxon>Glires</taxon>
        <taxon>Rodentia</taxon>
        <taxon>Myomorpha</taxon>
        <taxon>Muroidea</taxon>
        <taxon>Cricetidae</taxon>
        <taxon>Cricetinae</taxon>
        <taxon>Mesocricetus</taxon>
    </lineage>
</organism>
<dbReference type="RefSeq" id="XP_040603398.1">
    <property type="nucleotide sequence ID" value="XM_040747464.1"/>
</dbReference>
<keyword evidence="4" id="KW-0812">Transmembrane</keyword>
<keyword evidence="6" id="KW-1185">Reference proteome</keyword>
<evidence type="ECO:0000313" key="7">
    <source>
        <dbReference type="RefSeq" id="XP_040603398.1"/>
    </source>
</evidence>
<dbReference type="InterPro" id="IPR000328">
    <property type="entry name" value="GP41-like"/>
</dbReference>
<dbReference type="RefSeq" id="XP_040603399.1">
    <property type="nucleotide sequence ID" value="XM_040747465.1"/>
</dbReference>
<dbReference type="Proteomes" id="UP000886700">
    <property type="component" value="Unplaced"/>
</dbReference>
<evidence type="ECO:0000313" key="8">
    <source>
        <dbReference type="RefSeq" id="XP_040603399.1"/>
    </source>
</evidence>
<name>A0ABM2XMV3_MESAU</name>
<gene>
    <name evidence="7 8" type="primary">LOC121140890</name>
</gene>
<feature type="region of interest" description="Disordered" evidence="3">
    <location>
        <begin position="1"/>
        <end position="32"/>
    </location>
</feature>
<comment type="subcellular location">
    <subcellularLocation>
        <location evidence="1">Virion</location>
    </subcellularLocation>
</comment>
<feature type="coiled-coil region" evidence="2">
    <location>
        <begin position="501"/>
        <end position="528"/>
    </location>
</feature>
<dbReference type="PANTHER" id="PTHR34313:SF2">
    <property type="entry name" value="ENDOGENOUS RETROVIRUS GROUP K MEMBER 21 ENV POLYPROTEIN-LIKE"/>
    <property type="match status" value="1"/>
</dbReference>
<proteinExistence type="predicted"/>
<accession>A0ABM2XMV3</accession>
<sequence length="672" mass="75846">MPSPPFGFRTDSSDLPRKKRKQKRRQRKQQKQLILQMKRLRVSRGKPMTWTQVRSLTRHAKELLIELGKPPTPACYFLAFLSLLSATPLPTEGVSYWAYVPDPPIIQPVGWMDPQHIKVLTNDSLRIGGAQNSELRPSTSSFINFEGRADSLPVCLTLQGKAPHGCFTTRYRTFLTDSPDRAQLGDSSGKRWIWEVQMQTLGDPLYKEVFVNRQTSPEVQCIEKYRDKDKFWDAALTNNPTWLQCAFPHAATWYAPVNLTDENLLVWDYSNSNNGSNKIYENYITQNKEKFHNYTYDGLGEPLRSWFSPGIVEPTWFIEQGNITRRQSDLFRLVAAANMFLEKKPGEKKSLAYGLRACLSYPYAMLLAQQASVNISQEPGNSYSVTCHSCKLTNCISSAESKDLDTVIIVRRPSYVLLPVELGEEPWYDNAALQVLEDFNALIRPKRFVAALVLGIAALISILTTFTVATTALVETIQTAQFVNNLNRNVSLALIQQELIDKKLESKLNALEEVVVALGQEMSNLKNTLSVRCHGNFKSICVTPLPYNTSEPWEKVKAHLQGVWTSSSISHDIDSLQKDISAMSQSHLQLGGLQQLASSLQSNVKALNPLDWLQYFIFLGILVLLFLIVIFLFPPLISCLFKSLKTVQQDIFELRFKNKKGGTATPTAVTPV</sequence>
<dbReference type="InterPro" id="IPR051255">
    <property type="entry name" value="Retroviral_env_glycoprotein"/>
</dbReference>